<feature type="binding site" evidence="5">
    <location>
        <position position="116"/>
    </location>
    <ligand>
        <name>Ca(2+)</name>
        <dbReference type="ChEBI" id="CHEBI:29108"/>
    </ligand>
</feature>
<keyword evidence="5" id="KW-0479">Metal-binding</keyword>
<dbReference type="FunFam" id="1.20.90.10:FF:000007">
    <property type="entry name" value="Acidic phospholipase A2"/>
    <property type="match status" value="1"/>
</dbReference>
<dbReference type="InterPro" id="IPR036444">
    <property type="entry name" value="PLipase_A2_dom_sf"/>
</dbReference>
<dbReference type="GO" id="GO:0046470">
    <property type="term" value="P:phosphatidylcholine metabolic process"/>
    <property type="evidence" value="ECO:0000318"/>
    <property type="project" value="GO_Central"/>
</dbReference>
<evidence type="ECO:0000256" key="7">
    <source>
        <dbReference type="RuleBase" id="RU003654"/>
    </source>
</evidence>
<evidence type="ECO:0000256" key="5">
    <source>
        <dbReference type="PIRSR" id="PIRSR601211-2"/>
    </source>
</evidence>
<evidence type="ECO:0000256" key="9">
    <source>
        <dbReference type="SAM" id="Phobius"/>
    </source>
</evidence>
<dbReference type="GO" id="GO:0005509">
    <property type="term" value="F:calcium ion binding"/>
    <property type="evidence" value="ECO:0000318"/>
    <property type="project" value="GO_Central"/>
</dbReference>
<comment type="catalytic activity">
    <reaction evidence="8">
        <text>a 1,2-diacyl-sn-glycero-3-phosphocholine + H2O = a 1-acyl-sn-glycero-3-phosphocholine + a fatty acid + H(+)</text>
        <dbReference type="Rhea" id="RHEA:15801"/>
        <dbReference type="ChEBI" id="CHEBI:15377"/>
        <dbReference type="ChEBI" id="CHEBI:15378"/>
        <dbReference type="ChEBI" id="CHEBI:28868"/>
        <dbReference type="ChEBI" id="CHEBI:57643"/>
        <dbReference type="ChEBI" id="CHEBI:58168"/>
        <dbReference type="EC" id="3.1.1.4"/>
    </reaction>
</comment>
<feature type="transmembrane region" description="Helical" evidence="9">
    <location>
        <begin position="7"/>
        <end position="30"/>
    </location>
</feature>
<comment type="similarity">
    <text evidence="7">Belongs to the phospholipase A2 family.</text>
</comment>
<evidence type="ECO:0000313" key="12">
    <source>
        <dbReference type="Proteomes" id="UP000007110"/>
    </source>
</evidence>
<dbReference type="GO" id="GO:0016042">
    <property type="term" value="P:lipid catabolic process"/>
    <property type="evidence" value="ECO:0007669"/>
    <property type="project" value="InterPro"/>
</dbReference>
<organism evidence="11 12">
    <name type="scientific">Strongylocentrotus purpuratus</name>
    <name type="common">Purple sea urchin</name>
    <dbReference type="NCBI Taxonomy" id="7668"/>
    <lineage>
        <taxon>Eukaryota</taxon>
        <taxon>Metazoa</taxon>
        <taxon>Echinodermata</taxon>
        <taxon>Eleutherozoa</taxon>
        <taxon>Echinozoa</taxon>
        <taxon>Echinoidea</taxon>
        <taxon>Euechinoidea</taxon>
        <taxon>Echinacea</taxon>
        <taxon>Camarodonta</taxon>
        <taxon>Echinidea</taxon>
        <taxon>Strongylocentrotidae</taxon>
        <taxon>Strongylocentrotus</taxon>
    </lineage>
</organism>
<dbReference type="PANTHER" id="PTHR11716">
    <property type="entry name" value="PHOSPHOLIPASE A2 FAMILY MEMBER"/>
    <property type="match status" value="1"/>
</dbReference>
<dbReference type="InterPro" id="IPR001211">
    <property type="entry name" value="PLA2"/>
</dbReference>
<evidence type="ECO:0000256" key="1">
    <source>
        <dbReference type="ARBA" id="ARBA00004613"/>
    </source>
</evidence>
<dbReference type="InParanoid" id="A0A7M7GIV2"/>
<evidence type="ECO:0000256" key="3">
    <source>
        <dbReference type="ARBA" id="ARBA00023157"/>
    </source>
</evidence>
<dbReference type="PROSITE" id="PS00118">
    <property type="entry name" value="PA2_HIS"/>
    <property type="match status" value="1"/>
</dbReference>
<dbReference type="SMART" id="SM00085">
    <property type="entry name" value="PA2c"/>
    <property type="match status" value="1"/>
</dbReference>
<evidence type="ECO:0000259" key="10">
    <source>
        <dbReference type="SMART" id="SM00085"/>
    </source>
</evidence>
<dbReference type="GO" id="GO:0046471">
    <property type="term" value="P:phosphatidylglycerol metabolic process"/>
    <property type="evidence" value="ECO:0000318"/>
    <property type="project" value="GO_Central"/>
</dbReference>
<dbReference type="PRINTS" id="PR00389">
    <property type="entry name" value="PHPHLIPASEA2"/>
</dbReference>
<evidence type="ECO:0000256" key="6">
    <source>
        <dbReference type="PIRSR" id="PIRSR601211-3"/>
    </source>
</evidence>
<comment type="cofactor">
    <cofactor evidence="5">
        <name>Ca(2+)</name>
        <dbReference type="ChEBI" id="CHEBI:29108"/>
    </cofactor>
    <text evidence="5">Binds 1 Ca(2+) ion per subunit.</text>
</comment>
<feature type="disulfide bond" evidence="6">
    <location>
        <begin position="113"/>
        <end position="129"/>
    </location>
</feature>
<evidence type="ECO:0000256" key="8">
    <source>
        <dbReference type="RuleBase" id="RU361236"/>
    </source>
</evidence>
<dbReference type="GO" id="GO:0050482">
    <property type="term" value="P:arachidonate secretion"/>
    <property type="evidence" value="ECO:0007669"/>
    <property type="project" value="InterPro"/>
</dbReference>
<dbReference type="GO" id="GO:0005576">
    <property type="term" value="C:extracellular region"/>
    <property type="evidence" value="ECO:0007669"/>
    <property type="project" value="UniProtKB-SubCell"/>
</dbReference>
<dbReference type="EnsemblMetazoa" id="XM_003729152">
    <property type="protein sequence ID" value="XP_003729200"/>
    <property type="gene ID" value="LOC100892599"/>
</dbReference>
<protein>
    <recommendedName>
        <fullName evidence="8">Phospholipase A2</fullName>
        <ecNumber evidence="8">3.1.1.4</ecNumber>
    </recommendedName>
</protein>
<name>A0A7M7GIV2_STRPU</name>
<feature type="disulfide bond" evidence="6">
    <location>
        <begin position="111"/>
        <end position="227"/>
    </location>
</feature>
<reference evidence="12" key="1">
    <citation type="submission" date="2015-02" db="EMBL/GenBank/DDBJ databases">
        <title>Genome sequencing for Strongylocentrotus purpuratus.</title>
        <authorList>
            <person name="Murali S."/>
            <person name="Liu Y."/>
            <person name="Vee V."/>
            <person name="English A."/>
            <person name="Wang M."/>
            <person name="Skinner E."/>
            <person name="Han Y."/>
            <person name="Muzny D.M."/>
            <person name="Worley K.C."/>
            <person name="Gibbs R.A."/>
        </authorList>
    </citation>
    <scope>NUCLEOTIDE SEQUENCE</scope>
</reference>
<feature type="active site" evidence="4">
    <location>
        <position position="132"/>
    </location>
</feature>
<dbReference type="InterPro" id="IPR033112">
    <property type="entry name" value="PLA2_Asp_AS"/>
</dbReference>
<keyword evidence="8" id="KW-0443">Lipid metabolism</keyword>
<feature type="disulfide bond" evidence="6">
    <location>
        <begin position="128"/>
        <end position="206"/>
    </location>
</feature>
<proteinExistence type="inferred from homology"/>
<dbReference type="Pfam" id="PF00068">
    <property type="entry name" value="Phospholip_A2_1"/>
    <property type="match status" value="1"/>
</dbReference>
<accession>A0A7M7GIV2</accession>
<keyword evidence="5 8" id="KW-0106">Calcium</keyword>
<dbReference type="InterPro" id="IPR033113">
    <property type="entry name" value="PLA2_histidine"/>
</dbReference>
<dbReference type="AlphaFoldDB" id="A0A7M7GIV2"/>
<feature type="disulfide bond" evidence="6">
    <location>
        <begin position="135"/>
        <end position="199"/>
    </location>
</feature>
<evidence type="ECO:0000256" key="2">
    <source>
        <dbReference type="ARBA" id="ARBA00022525"/>
    </source>
</evidence>
<keyword evidence="8" id="KW-0378">Hydrolase</keyword>
<keyword evidence="9" id="KW-1133">Transmembrane helix</keyword>
<dbReference type="Gene3D" id="1.20.90.10">
    <property type="entry name" value="Phospholipase A2 domain"/>
    <property type="match status" value="1"/>
</dbReference>
<dbReference type="OrthoDB" id="5841574at2759"/>
<dbReference type="PANTHER" id="PTHR11716:SF100">
    <property type="entry name" value="PHOSPHOLIPASE A2"/>
    <property type="match status" value="1"/>
</dbReference>
<comment type="subcellular location">
    <subcellularLocation>
        <location evidence="1 8">Secreted</location>
    </subcellularLocation>
</comment>
<keyword evidence="2 8" id="KW-0964">Secreted</keyword>
<dbReference type="RefSeq" id="XP_003729200.1">
    <property type="nucleotide sequence ID" value="XM_003729152.3"/>
</dbReference>
<feature type="disulfide bond" evidence="6">
    <location>
        <begin position="172"/>
        <end position="197"/>
    </location>
</feature>
<dbReference type="SUPFAM" id="SSF48619">
    <property type="entry name" value="Phospholipase A2, PLA2"/>
    <property type="match status" value="1"/>
</dbReference>
<dbReference type="GO" id="GO:0047498">
    <property type="term" value="F:calcium-dependent phospholipase A2 activity"/>
    <property type="evidence" value="ECO:0000318"/>
    <property type="project" value="GO_Central"/>
</dbReference>
<reference evidence="11" key="2">
    <citation type="submission" date="2021-01" db="UniProtKB">
        <authorList>
            <consortium name="EnsemblMetazoa"/>
        </authorList>
    </citation>
    <scope>IDENTIFICATION</scope>
</reference>
<keyword evidence="3 6" id="KW-1015">Disulfide bond</keyword>
<dbReference type="GO" id="GO:0005543">
    <property type="term" value="F:phospholipid binding"/>
    <property type="evidence" value="ECO:0000318"/>
    <property type="project" value="GO_Central"/>
</dbReference>
<dbReference type="PROSITE" id="PS00119">
    <property type="entry name" value="PA2_ASP"/>
    <property type="match status" value="1"/>
</dbReference>
<feature type="binding site" evidence="5">
    <location>
        <position position="114"/>
    </location>
    <ligand>
        <name>Ca(2+)</name>
        <dbReference type="ChEBI" id="CHEBI:29108"/>
    </ligand>
</feature>
<keyword evidence="9" id="KW-0812">Transmembrane</keyword>
<dbReference type="InterPro" id="IPR016090">
    <property type="entry name" value="PLA2-like_dom"/>
</dbReference>
<dbReference type="KEGG" id="spu:100892599"/>
<evidence type="ECO:0000256" key="4">
    <source>
        <dbReference type="PIRSR" id="PIRSR601211-1"/>
    </source>
</evidence>
<dbReference type="GeneID" id="100892599"/>
<feature type="binding site" evidence="5">
    <location>
        <position position="133"/>
    </location>
    <ligand>
        <name>Ca(2+)</name>
        <dbReference type="ChEBI" id="CHEBI:29108"/>
    </ligand>
</feature>
<dbReference type="Proteomes" id="UP000007110">
    <property type="component" value="Unassembled WGS sequence"/>
</dbReference>
<feature type="active site" evidence="4">
    <location>
        <position position="200"/>
    </location>
</feature>
<keyword evidence="12" id="KW-1185">Reference proteome</keyword>
<feature type="domain" description="Phospholipase A2-like central" evidence="10">
    <location>
        <begin position="87"/>
        <end position="227"/>
    </location>
</feature>
<evidence type="ECO:0000313" key="11">
    <source>
        <dbReference type="EnsemblMetazoa" id="XP_003729200"/>
    </source>
</evidence>
<dbReference type="EC" id="3.1.1.4" evidence="8"/>
<sequence>MTIDKKWVICIVFTSLIVVAAVVTPVVVMMQKSEAGTSGVNDPYLSAGQGAALTDQEQMMGAHETGMGGVAGGAAAPNGAAMGPSEMVVQFGGMVECLVRRGSLAYNGYGCHCGLGGGGKAVDATDRCCQVHDRCYSQLKKQGICKGDKSVYFTYYKSNMNNCDTPNAKIWCANHHQYSFFDSMLAGKQPRCASALCHCDRTAALCFARHSNSYSLNYASFQAKKTC</sequence>
<feature type="disulfide bond" evidence="6">
    <location>
        <begin position="145"/>
        <end position="192"/>
    </location>
</feature>
<keyword evidence="9" id="KW-0472">Membrane</keyword>